<feature type="transmembrane region" description="Helical" evidence="1">
    <location>
        <begin position="127"/>
        <end position="145"/>
    </location>
</feature>
<feature type="transmembrane region" description="Helical" evidence="1">
    <location>
        <begin position="94"/>
        <end position="115"/>
    </location>
</feature>
<name>A0A381T7D7_9ZZZZ</name>
<evidence type="ECO:0000256" key="1">
    <source>
        <dbReference type="SAM" id="Phobius"/>
    </source>
</evidence>
<feature type="transmembrane region" description="Helical" evidence="1">
    <location>
        <begin position="67"/>
        <end position="88"/>
    </location>
</feature>
<keyword evidence="1" id="KW-0812">Transmembrane</keyword>
<organism evidence="2">
    <name type="scientific">marine metagenome</name>
    <dbReference type="NCBI Taxonomy" id="408172"/>
    <lineage>
        <taxon>unclassified sequences</taxon>
        <taxon>metagenomes</taxon>
        <taxon>ecological metagenomes</taxon>
    </lineage>
</organism>
<evidence type="ECO:0008006" key="3">
    <source>
        <dbReference type="Google" id="ProtNLM"/>
    </source>
</evidence>
<keyword evidence="1" id="KW-0472">Membrane</keyword>
<keyword evidence="1" id="KW-1133">Transmembrane helix</keyword>
<accession>A0A381T7D7</accession>
<dbReference type="EMBL" id="UINC01004139">
    <property type="protein sequence ID" value="SVA12100.1"/>
    <property type="molecule type" value="Genomic_DNA"/>
</dbReference>
<protein>
    <recommendedName>
        <fullName evidence="3">EamA domain-containing protein</fullName>
    </recommendedName>
</protein>
<proteinExistence type="predicted"/>
<dbReference type="AlphaFoldDB" id="A0A381T7D7"/>
<evidence type="ECO:0000313" key="2">
    <source>
        <dbReference type="EMBL" id="SVA12100.1"/>
    </source>
</evidence>
<feature type="transmembrane region" description="Helical" evidence="1">
    <location>
        <begin position="34"/>
        <end position="55"/>
    </location>
</feature>
<reference evidence="2" key="1">
    <citation type="submission" date="2018-05" db="EMBL/GenBank/DDBJ databases">
        <authorList>
            <person name="Lanie J.A."/>
            <person name="Ng W.-L."/>
            <person name="Kazmierczak K.M."/>
            <person name="Andrzejewski T.M."/>
            <person name="Davidsen T.M."/>
            <person name="Wayne K.J."/>
            <person name="Tettelin H."/>
            <person name="Glass J.I."/>
            <person name="Rusch D."/>
            <person name="Podicherti R."/>
            <person name="Tsui H.-C.T."/>
            <person name="Winkler M.E."/>
        </authorList>
    </citation>
    <scope>NUCLEOTIDE SEQUENCE</scope>
</reference>
<sequence>MTWLLFALGAALSWGVYGVALHTGQVQLGNPLRALLCVGIAYFLIGVLVPTFALSSQGELTGFSSTGTAWATGAGALGAIGAVCIIWAFRTGGIPLYVMPLVFGGAPLVNVITSMVIHPPKTAPHPLIYVGFVLAAVGAGMVLYFRPQA</sequence>
<gene>
    <name evidence="2" type="ORF">METZ01_LOCUS64954</name>
</gene>